<comment type="caution">
    <text evidence="2">The sequence shown here is derived from an EMBL/GenBank/DDBJ whole genome shotgun (WGS) entry which is preliminary data.</text>
</comment>
<feature type="region of interest" description="Disordered" evidence="1">
    <location>
        <begin position="70"/>
        <end position="89"/>
    </location>
</feature>
<sequence>MTRDSRHPPPPSPFRQASKRERERERERAFPLLELQQAPSWWAAFTVACKLPSPLRLMSYSRARILFRRRKTEEDDEEEELEKNEEELG</sequence>
<feature type="region of interest" description="Disordered" evidence="1">
    <location>
        <begin position="1"/>
        <end position="28"/>
    </location>
</feature>
<feature type="compositionally biased region" description="Acidic residues" evidence="1">
    <location>
        <begin position="74"/>
        <end position="89"/>
    </location>
</feature>
<dbReference type="Proteomes" id="UP000617340">
    <property type="component" value="Unassembled WGS sequence"/>
</dbReference>
<protein>
    <submittedName>
        <fullName evidence="2">Uncharacterized protein</fullName>
    </submittedName>
</protein>
<gene>
    <name evidence="2" type="ORF">HZH68_014360</name>
</gene>
<accession>A0A834JA03</accession>
<evidence type="ECO:0000313" key="3">
    <source>
        <dbReference type="Proteomes" id="UP000617340"/>
    </source>
</evidence>
<keyword evidence="3" id="KW-1185">Reference proteome</keyword>
<dbReference type="EMBL" id="JACSDZ010000017">
    <property type="protein sequence ID" value="KAF7384748.1"/>
    <property type="molecule type" value="Genomic_DNA"/>
</dbReference>
<evidence type="ECO:0000256" key="1">
    <source>
        <dbReference type="SAM" id="MobiDB-lite"/>
    </source>
</evidence>
<dbReference type="AlphaFoldDB" id="A0A834JA03"/>
<evidence type="ECO:0000313" key="2">
    <source>
        <dbReference type="EMBL" id="KAF7384748.1"/>
    </source>
</evidence>
<organism evidence="2 3">
    <name type="scientific">Vespula germanica</name>
    <name type="common">German yellow jacket</name>
    <name type="synonym">Paravespula germanica</name>
    <dbReference type="NCBI Taxonomy" id="30212"/>
    <lineage>
        <taxon>Eukaryota</taxon>
        <taxon>Metazoa</taxon>
        <taxon>Ecdysozoa</taxon>
        <taxon>Arthropoda</taxon>
        <taxon>Hexapoda</taxon>
        <taxon>Insecta</taxon>
        <taxon>Pterygota</taxon>
        <taxon>Neoptera</taxon>
        <taxon>Endopterygota</taxon>
        <taxon>Hymenoptera</taxon>
        <taxon>Apocrita</taxon>
        <taxon>Aculeata</taxon>
        <taxon>Vespoidea</taxon>
        <taxon>Vespidae</taxon>
        <taxon>Vespinae</taxon>
        <taxon>Vespula</taxon>
    </lineage>
</organism>
<proteinExistence type="predicted"/>
<name>A0A834JA03_VESGE</name>
<reference evidence="2" key="1">
    <citation type="journal article" date="2020" name="G3 (Bethesda)">
        <title>High-Quality Assemblies for Three Invasive Social Wasps from the &lt;i&gt;Vespula&lt;/i&gt; Genus.</title>
        <authorList>
            <person name="Harrop T.W.R."/>
            <person name="Guhlin J."/>
            <person name="McLaughlin G.M."/>
            <person name="Permina E."/>
            <person name="Stockwell P."/>
            <person name="Gilligan J."/>
            <person name="Le Lec M.F."/>
            <person name="Gruber M.A.M."/>
            <person name="Quinn O."/>
            <person name="Lovegrove M."/>
            <person name="Duncan E.J."/>
            <person name="Remnant E.J."/>
            <person name="Van Eeckhoven J."/>
            <person name="Graham B."/>
            <person name="Knapp R.A."/>
            <person name="Langford K.W."/>
            <person name="Kronenberg Z."/>
            <person name="Press M.O."/>
            <person name="Eacker S.M."/>
            <person name="Wilson-Rankin E.E."/>
            <person name="Purcell J."/>
            <person name="Lester P.J."/>
            <person name="Dearden P.K."/>
        </authorList>
    </citation>
    <scope>NUCLEOTIDE SEQUENCE</scope>
    <source>
        <strain evidence="2">Linc-1</strain>
    </source>
</reference>
<feature type="compositionally biased region" description="Basic and acidic residues" evidence="1">
    <location>
        <begin position="18"/>
        <end position="28"/>
    </location>
</feature>